<dbReference type="PANTHER" id="PTHR46143:SF1">
    <property type="entry name" value="CALPAIN-7"/>
    <property type="match status" value="1"/>
</dbReference>
<dbReference type="InterPro" id="IPR038765">
    <property type="entry name" value="Papain-like_cys_pep_sf"/>
</dbReference>
<accession>A0A2R6NK02</accession>
<keyword evidence="3" id="KW-0378">Hydrolase</keyword>
<evidence type="ECO:0000256" key="2">
    <source>
        <dbReference type="ARBA" id="ARBA00022670"/>
    </source>
</evidence>
<keyword evidence="4" id="KW-0788">Thiol protease</keyword>
<keyword evidence="7" id="KW-1185">Reference proteome</keyword>
<dbReference type="AlphaFoldDB" id="A0A2R6NK02"/>
<evidence type="ECO:0000313" key="7">
    <source>
        <dbReference type="Proteomes" id="UP000186601"/>
    </source>
</evidence>
<evidence type="ECO:0000313" key="6">
    <source>
        <dbReference type="EMBL" id="PSR72714.1"/>
    </source>
</evidence>
<proteinExistence type="inferred from homology"/>
<comment type="caution">
    <text evidence="6">The sequence shown here is derived from an EMBL/GenBank/DDBJ whole genome shotgun (WGS) entry which is preliminary data.</text>
</comment>
<dbReference type="OrthoDB" id="167576at2759"/>
<dbReference type="STRING" id="98765.A0A2R6NK02"/>
<feature type="domain" description="MIT" evidence="5">
    <location>
        <begin position="10"/>
        <end position="74"/>
    </location>
</feature>
<name>A0A2R6NK02_9APHY</name>
<dbReference type="Pfam" id="PF04212">
    <property type="entry name" value="MIT"/>
    <property type="match status" value="1"/>
</dbReference>
<dbReference type="SUPFAM" id="SSF116846">
    <property type="entry name" value="MIT domain"/>
    <property type="match status" value="1"/>
</dbReference>
<dbReference type="InterPro" id="IPR036181">
    <property type="entry name" value="MIT_dom_sf"/>
</dbReference>
<protein>
    <recommendedName>
        <fullName evidence="5">MIT domain-containing protein</fullName>
    </recommendedName>
</protein>
<dbReference type="GO" id="GO:0004197">
    <property type="term" value="F:cysteine-type endopeptidase activity"/>
    <property type="evidence" value="ECO:0007669"/>
    <property type="project" value="TreeGrafter"/>
</dbReference>
<dbReference type="InterPro" id="IPR051297">
    <property type="entry name" value="PalB/RIM13"/>
</dbReference>
<dbReference type="EMBL" id="MLYV02001139">
    <property type="protein sequence ID" value="PSR72714.1"/>
    <property type="molecule type" value="Genomic_DNA"/>
</dbReference>
<keyword evidence="2" id="KW-0645">Protease</keyword>
<dbReference type="SUPFAM" id="SSF54001">
    <property type="entry name" value="Cysteine proteinases"/>
    <property type="match status" value="1"/>
</dbReference>
<dbReference type="Gene3D" id="1.20.58.80">
    <property type="entry name" value="Phosphotransferase system, lactose/cellobiose-type IIA subunit"/>
    <property type="match status" value="1"/>
</dbReference>
<evidence type="ECO:0000259" key="5">
    <source>
        <dbReference type="Pfam" id="PF04212"/>
    </source>
</evidence>
<sequence length="242" mass="27182">MSLPNSRHNLNEAEKIYSKATKAEIERDFDRAFQLYIKAAEEYLHLSRSSSDNSVRETCKSEAGKALERAEKIKIVKRDLTPIVTNHFAKGEQLRILQDSSVVNGIVYPLWTPGGFASPASIDISQPPFSPVQVQNAAVWQKYSHERYIEKETEAPLLSHDIVQHVVSDCSVCASVAVCIEHNHRFNSKLVMSALHPQDAEGNPVSSENGRHYVRVLFNGAFRRVSELADINVARLLVLFLK</sequence>
<comment type="similarity">
    <text evidence="1">Belongs to the peptidase C2 family. PalB/RIM13 subfamily.</text>
</comment>
<dbReference type="GO" id="GO:0006508">
    <property type="term" value="P:proteolysis"/>
    <property type="evidence" value="ECO:0007669"/>
    <property type="project" value="UniProtKB-KW"/>
</dbReference>
<dbReference type="InterPro" id="IPR007330">
    <property type="entry name" value="MIT_dom"/>
</dbReference>
<dbReference type="Proteomes" id="UP000186601">
    <property type="component" value="Unassembled WGS sequence"/>
</dbReference>
<organism evidence="6 7">
    <name type="scientific">Hermanssonia centrifuga</name>
    <dbReference type="NCBI Taxonomy" id="98765"/>
    <lineage>
        <taxon>Eukaryota</taxon>
        <taxon>Fungi</taxon>
        <taxon>Dikarya</taxon>
        <taxon>Basidiomycota</taxon>
        <taxon>Agaricomycotina</taxon>
        <taxon>Agaricomycetes</taxon>
        <taxon>Polyporales</taxon>
        <taxon>Meruliaceae</taxon>
        <taxon>Hermanssonia</taxon>
    </lineage>
</organism>
<gene>
    <name evidence="6" type="ORF">PHLCEN_2v11409</name>
</gene>
<dbReference type="PANTHER" id="PTHR46143">
    <property type="entry name" value="CALPAIN-7"/>
    <property type="match status" value="1"/>
</dbReference>
<evidence type="ECO:0000256" key="4">
    <source>
        <dbReference type="ARBA" id="ARBA00022807"/>
    </source>
</evidence>
<evidence type="ECO:0000256" key="1">
    <source>
        <dbReference type="ARBA" id="ARBA00010193"/>
    </source>
</evidence>
<reference evidence="6 7" key="1">
    <citation type="submission" date="2018-02" db="EMBL/GenBank/DDBJ databases">
        <title>Genome sequence of the basidiomycete white-rot fungus Phlebia centrifuga.</title>
        <authorList>
            <person name="Granchi Z."/>
            <person name="Peng M."/>
            <person name="de Vries R.P."/>
            <person name="Hilden K."/>
            <person name="Makela M.R."/>
            <person name="Grigoriev I."/>
            <person name="Riley R."/>
        </authorList>
    </citation>
    <scope>NUCLEOTIDE SEQUENCE [LARGE SCALE GENOMIC DNA]</scope>
    <source>
        <strain evidence="6 7">FBCC195</strain>
    </source>
</reference>
<evidence type="ECO:0000256" key="3">
    <source>
        <dbReference type="ARBA" id="ARBA00022801"/>
    </source>
</evidence>